<protein>
    <submittedName>
        <fullName evidence="1">Phosphoglycolate phosphatase</fullName>
    </submittedName>
</protein>
<gene>
    <name evidence="1" type="ORF">PSYJA_32106</name>
</gene>
<dbReference type="InterPro" id="IPR036412">
    <property type="entry name" value="HAD-like_sf"/>
</dbReference>
<dbReference type="Proteomes" id="UP000004471">
    <property type="component" value="Unassembled WGS sequence"/>
</dbReference>
<accession>F3FSX7</accession>
<dbReference type="InterPro" id="IPR023214">
    <property type="entry name" value="HAD_sf"/>
</dbReference>
<proteinExistence type="predicted"/>
<evidence type="ECO:0000313" key="1">
    <source>
        <dbReference type="EMBL" id="EGH33319.1"/>
    </source>
</evidence>
<sequence length="66" mass="7043">MSGFEQLFAGKLPKLIMFDLDGTLVDSVPDLAVAVDTMLAELGRPMAGLESVRAWVGNGAPVLVRR</sequence>
<name>F3FSX7_PSESX</name>
<dbReference type="Gene3D" id="3.40.50.1000">
    <property type="entry name" value="HAD superfamily/HAD-like"/>
    <property type="match status" value="1"/>
</dbReference>
<dbReference type="HOGENOM" id="CLU_2855138_0_0_6"/>
<dbReference type="AlphaFoldDB" id="F3FSX7"/>
<organism evidence="1 2">
    <name type="scientific">Pseudomonas syringae pv. japonica str. M301072</name>
    <dbReference type="NCBI Taxonomy" id="629262"/>
    <lineage>
        <taxon>Bacteria</taxon>
        <taxon>Pseudomonadati</taxon>
        <taxon>Pseudomonadota</taxon>
        <taxon>Gammaproteobacteria</taxon>
        <taxon>Pseudomonadales</taxon>
        <taxon>Pseudomonadaceae</taxon>
        <taxon>Pseudomonas</taxon>
        <taxon>Pseudomonas syringae</taxon>
    </lineage>
</organism>
<dbReference type="InterPro" id="IPR023198">
    <property type="entry name" value="PGP-like_dom2"/>
</dbReference>
<comment type="caution">
    <text evidence="1">The sequence shown here is derived from an EMBL/GenBank/DDBJ whole genome shotgun (WGS) entry which is preliminary data.</text>
</comment>
<dbReference type="EMBL" id="AEAH01001571">
    <property type="protein sequence ID" value="EGH33319.1"/>
    <property type="molecule type" value="Genomic_DNA"/>
</dbReference>
<dbReference type="Gene3D" id="1.10.150.240">
    <property type="entry name" value="Putative phosphatase, domain 2"/>
    <property type="match status" value="1"/>
</dbReference>
<reference evidence="1 2" key="1">
    <citation type="journal article" date="2011" name="PLoS Pathog.">
        <title>Dynamic evolution of pathogenicity revealed by sequencing and comparative genomics of 19 Pseudomonas syringae isolates.</title>
        <authorList>
            <person name="Baltrus D.A."/>
            <person name="Nishimura M.T."/>
            <person name="Romanchuk A."/>
            <person name="Chang J.H."/>
            <person name="Mukhtar M.S."/>
            <person name="Cherkis K."/>
            <person name="Roach J."/>
            <person name="Grant S.R."/>
            <person name="Jones C.D."/>
            <person name="Dangl J.L."/>
        </authorList>
    </citation>
    <scope>NUCLEOTIDE SEQUENCE [LARGE SCALE GENOMIC DNA]</scope>
    <source>
        <strain evidence="2">M301072PT</strain>
    </source>
</reference>
<feature type="non-terminal residue" evidence="1">
    <location>
        <position position="66"/>
    </location>
</feature>
<evidence type="ECO:0000313" key="2">
    <source>
        <dbReference type="Proteomes" id="UP000004471"/>
    </source>
</evidence>
<dbReference type="SUPFAM" id="SSF56784">
    <property type="entry name" value="HAD-like"/>
    <property type="match status" value="1"/>
</dbReference>